<evidence type="ECO:0000256" key="2">
    <source>
        <dbReference type="ARBA" id="ARBA00004236"/>
    </source>
</evidence>
<keyword evidence="16" id="KW-1185">Reference proteome</keyword>
<evidence type="ECO:0000259" key="13">
    <source>
        <dbReference type="PROSITE" id="PS50109"/>
    </source>
</evidence>
<feature type="transmembrane region" description="Helical" evidence="12">
    <location>
        <begin position="33"/>
        <end position="56"/>
    </location>
</feature>
<dbReference type="PANTHER" id="PTHR45436:SF5">
    <property type="entry name" value="SENSOR HISTIDINE KINASE TRCS"/>
    <property type="match status" value="1"/>
</dbReference>
<dbReference type="InterPro" id="IPR050428">
    <property type="entry name" value="TCS_sensor_his_kinase"/>
</dbReference>
<dbReference type="CDD" id="cd00082">
    <property type="entry name" value="HisKA"/>
    <property type="match status" value="1"/>
</dbReference>
<evidence type="ECO:0000256" key="3">
    <source>
        <dbReference type="ARBA" id="ARBA00012438"/>
    </source>
</evidence>
<feature type="region of interest" description="Disordered" evidence="11">
    <location>
        <begin position="1"/>
        <end position="21"/>
    </location>
</feature>
<feature type="transmembrane region" description="Helical" evidence="12">
    <location>
        <begin position="187"/>
        <end position="208"/>
    </location>
</feature>
<dbReference type="Pfam" id="PF02518">
    <property type="entry name" value="HATPase_c"/>
    <property type="match status" value="1"/>
</dbReference>
<dbReference type="PRINTS" id="PR00344">
    <property type="entry name" value="BCTRLSENSOR"/>
</dbReference>
<comment type="subcellular location">
    <subcellularLocation>
        <location evidence="2">Cell membrane</location>
    </subcellularLocation>
</comment>
<name>A0A8J3FF61_9ACTN</name>
<dbReference type="SUPFAM" id="SSF47384">
    <property type="entry name" value="Homodimeric domain of signal transducing histidine kinase"/>
    <property type="match status" value="1"/>
</dbReference>
<protein>
    <recommendedName>
        <fullName evidence="3">histidine kinase</fullName>
        <ecNumber evidence="3">2.7.13.3</ecNumber>
    </recommendedName>
</protein>
<dbReference type="Gene3D" id="6.10.340.10">
    <property type="match status" value="1"/>
</dbReference>
<dbReference type="PROSITE" id="PS50885">
    <property type="entry name" value="HAMP"/>
    <property type="match status" value="1"/>
</dbReference>
<dbReference type="SUPFAM" id="SSF158472">
    <property type="entry name" value="HAMP domain-like"/>
    <property type="match status" value="1"/>
</dbReference>
<organism evidence="15 16">
    <name type="scientific">Pilimelia terevasa</name>
    <dbReference type="NCBI Taxonomy" id="53372"/>
    <lineage>
        <taxon>Bacteria</taxon>
        <taxon>Bacillati</taxon>
        <taxon>Actinomycetota</taxon>
        <taxon>Actinomycetes</taxon>
        <taxon>Micromonosporales</taxon>
        <taxon>Micromonosporaceae</taxon>
        <taxon>Pilimelia</taxon>
    </lineage>
</organism>
<sequence length="530" mass="57035">MDDADEPTLDLRPRPPRRRWPRPWRQWTLRSRLVLVAAAMAALALVVADTAGLVLLRSYLTAKIDRQLIGLGRPYTRGADLDTGTTANGGHRRVAKRLGPDQALIVFGPDGNRQNRHGWITGASQPRLEPFEALLARARTRQPYTVPATDGQTEWRLLAVPVGNTGGLVLVGVALDEVEQTSERLLFIDIGVTVTVLLVLGLLGRTVVRLGLLPLTRMGETAAAITHGGLSRRLDDDPHTETGQLGVALNTMLARIESEVAARRASEERLRRFVADASHELRTPLTSIRGFAELYRRGGAPPGPVLDDTMSRIEQEATRMAVLAEEMLLLARLDQRRALQRRPVDLLQVAADTIRDAHARVPERTVRLAALHDDATGLEPVTIAGDEPGLRQVAANLVANALQHTAAPATVTVRIGRQHRPGDHGRAAAVGADRVTGPCAVLEVTDTGAGVPDAHADRVFERFYRGDSSRSRTSQAGGTGLGLAIVAAIVTAHGGRVELHRPAAGGATFRVLLPADQPAPPPARTPEVAR</sequence>
<dbReference type="CDD" id="cd00075">
    <property type="entry name" value="HATPase"/>
    <property type="match status" value="1"/>
</dbReference>
<evidence type="ECO:0000256" key="6">
    <source>
        <dbReference type="ARBA" id="ARBA00022692"/>
    </source>
</evidence>
<feature type="domain" description="HAMP" evidence="14">
    <location>
        <begin position="209"/>
        <end position="261"/>
    </location>
</feature>
<dbReference type="PANTHER" id="PTHR45436">
    <property type="entry name" value="SENSOR HISTIDINE KINASE YKOH"/>
    <property type="match status" value="1"/>
</dbReference>
<keyword evidence="6 12" id="KW-0812">Transmembrane</keyword>
<evidence type="ECO:0000256" key="7">
    <source>
        <dbReference type="ARBA" id="ARBA00022777"/>
    </source>
</evidence>
<proteinExistence type="predicted"/>
<dbReference type="Pfam" id="PF00512">
    <property type="entry name" value="HisKA"/>
    <property type="match status" value="1"/>
</dbReference>
<dbReference type="InterPro" id="IPR005467">
    <property type="entry name" value="His_kinase_dom"/>
</dbReference>
<evidence type="ECO:0000313" key="15">
    <source>
        <dbReference type="EMBL" id="GGK19782.1"/>
    </source>
</evidence>
<evidence type="ECO:0000256" key="1">
    <source>
        <dbReference type="ARBA" id="ARBA00000085"/>
    </source>
</evidence>
<dbReference type="GO" id="GO:0000155">
    <property type="term" value="F:phosphorelay sensor kinase activity"/>
    <property type="evidence" value="ECO:0007669"/>
    <property type="project" value="InterPro"/>
</dbReference>
<dbReference type="SMART" id="SM00388">
    <property type="entry name" value="HisKA"/>
    <property type="match status" value="1"/>
</dbReference>
<dbReference type="InterPro" id="IPR003661">
    <property type="entry name" value="HisK_dim/P_dom"/>
</dbReference>
<evidence type="ECO:0000256" key="11">
    <source>
        <dbReference type="SAM" id="MobiDB-lite"/>
    </source>
</evidence>
<dbReference type="AlphaFoldDB" id="A0A8J3FF61"/>
<dbReference type="Proteomes" id="UP000662200">
    <property type="component" value="Unassembled WGS sequence"/>
</dbReference>
<feature type="domain" description="Histidine kinase" evidence="13">
    <location>
        <begin position="276"/>
        <end position="517"/>
    </location>
</feature>
<evidence type="ECO:0000256" key="8">
    <source>
        <dbReference type="ARBA" id="ARBA00022989"/>
    </source>
</evidence>
<keyword evidence="5" id="KW-0808">Transferase</keyword>
<evidence type="ECO:0000313" key="16">
    <source>
        <dbReference type="Proteomes" id="UP000662200"/>
    </source>
</evidence>
<evidence type="ECO:0000256" key="9">
    <source>
        <dbReference type="ARBA" id="ARBA00023012"/>
    </source>
</evidence>
<dbReference type="InterPro" id="IPR003594">
    <property type="entry name" value="HATPase_dom"/>
</dbReference>
<keyword evidence="10 12" id="KW-0472">Membrane</keyword>
<reference evidence="15" key="2">
    <citation type="submission" date="2020-09" db="EMBL/GenBank/DDBJ databases">
        <authorList>
            <person name="Sun Q."/>
            <person name="Ohkuma M."/>
        </authorList>
    </citation>
    <scope>NUCLEOTIDE SEQUENCE</scope>
    <source>
        <strain evidence="15">JCM 3091</strain>
    </source>
</reference>
<dbReference type="Pfam" id="PF00672">
    <property type="entry name" value="HAMP"/>
    <property type="match status" value="1"/>
</dbReference>
<evidence type="ECO:0000256" key="10">
    <source>
        <dbReference type="ARBA" id="ARBA00023136"/>
    </source>
</evidence>
<evidence type="ECO:0000256" key="5">
    <source>
        <dbReference type="ARBA" id="ARBA00022679"/>
    </source>
</evidence>
<dbReference type="InterPro" id="IPR036097">
    <property type="entry name" value="HisK_dim/P_sf"/>
</dbReference>
<dbReference type="SMART" id="SM00387">
    <property type="entry name" value="HATPase_c"/>
    <property type="match status" value="1"/>
</dbReference>
<comment type="catalytic activity">
    <reaction evidence="1">
        <text>ATP + protein L-histidine = ADP + protein N-phospho-L-histidine.</text>
        <dbReference type="EC" id="2.7.13.3"/>
    </reaction>
</comment>
<accession>A0A8J3FF61</accession>
<dbReference type="EMBL" id="BMQC01000003">
    <property type="protein sequence ID" value="GGK19782.1"/>
    <property type="molecule type" value="Genomic_DNA"/>
</dbReference>
<keyword evidence="8 12" id="KW-1133">Transmembrane helix</keyword>
<evidence type="ECO:0000259" key="14">
    <source>
        <dbReference type="PROSITE" id="PS50885"/>
    </source>
</evidence>
<dbReference type="SMART" id="SM00304">
    <property type="entry name" value="HAMP"/>
    <property type="match status" value="1"/>
</dbReference>
<dbReference type="SUPFAM" id="SSF55874">
    <property type="entry name" value="ATPase domain of HSP90 chaperone/DNA topoisomerase II/histidine kinase"/>
    <property type="match status" value="1"/>
</dbReference>
<dbReference type="Gene3D" id="3.30.565.10">
    <property type="entry name" value="Histidine kinase-like ATPase, C-terminal domain"/>
    <property type="match status" value="1"/>
</dbReference>
<dbReference type="GO" id="GO:0005886">
    <property type="term" value="C:plasma membrane"/>
    <property type="evidence" value="ECO:0007669"/>
    <property type="project" value="UniProtKB-SubCell"/>
</dbReference>
<dbReference type="FunFam" id="1.10.287.130:FF:000001">
    <property type="entry name" value="Two-component sensor histidine kinase"/>
    <property type="match status" value="1"/>
</dbReference>
<dbReference type="InterPro" id="IPR036890">
    <property type="entry name" value="HATPase_C_sf"/>
</dbReference>
<evidence type="ECO:0000256" key="12">
    <source>
        <dbReference type="SAM" id="Phobius"/>
    </source>
</evidence>
<dbReference type="InterPro" id="IPR004358">
    <property type="entry name" value="Sig_transdc_His_kin-like_C"/>
</dbReference>
<gene>
    <name evidence="15" type="ORF">GCM10010124_10470</name>
</gene>
<comment type="caution">
    <text evidence="15">The sequence shown here is derived from an EMBL/GenBank/DDBJ whole genome shotgun (WGS) entry which is preliminary data.</text>
</comment>
<keyword evidence="4" id="KW-0597">Phosphoprotein</keyword>
<keyword evidence="9" id="KW-0902">Two-component regulatory system</keyword>
<dbReference type="PROSITE" id="PS50109">
    <property type="entry name" value="HIS_KIN"/>
    <property type="match status" value="1"/>
</dbReference>
<dbReference type="InterPro" id="IPR003660">
    <property type="entry name" value="HAMP_dom"/>
</dbReference>
<dbReference type="Gene3D" id="1.10.287.130">
    <property type="match status" value="1"/>
</dbReference>
<dbReference type="EC" id="2.7.13.3" evidence="3"/>
<keyword evidence="7" id="KW-0418">Kinase</keyword>
<dbReference type="RefSeq" id="WP_229789368.1">
    <property type="nucleotide sequence ID" value="NZ_BMQC01000003.1"/>
</dbReference>
<dbReference type="CDD" id="cd06225">
    <property type="entry name" value="HAMP"/>
    <property type="match status" value="1"/>
</dbReference>
<evidence type="ECO:0000256" key="4">
    <source>
        <dbReference type="ARBA" id="ARBA00022553"/>
    </source>
</evidence>
<reference evidence="15" key="1">
    <citation type="journal article" date="2014" name="Int. J. Syst. Evol. Microbiol.">
        <title>Complete genome sequence of Corynebacterium casei LMG S-19264T (=DSM 44701T), isolated from a smear-ripened cheese.</title>
        <authorList>
            <consortium name="US DOE Joint Genome Institute (JGI-PGF)"/>
            <person name="Walter F."/>
            <person name="Albersmeier A."/>
            <person name="Kalinowski J."/>
            <person name="Ruckert C."/>
        </authorList>
    </citation>
    <scope>NUCLEOTIDE SEQUENCE</scope>
    <source>
        <strain evidence="15">JCM 3091</strain>
    </source>
</reference>